<dbReference type="GO" id="GO:0008270">
    <property type="term" value="F:zinc ion binding"/>
    <property type="evidence" value="ECO:0007669"/>
    <property type="project" value="InterPro"/>
</dbReference>
<protein>
    <submittedName>
        <fullName evidence="8">Alcohol dehydrogenase</fullName>
    </submittedName>
</protein>
<dbReference type="InterPro" id="IPR011032">
    <property type="entry name" value="GroES-like_sf"/>
</dbReference>
<gene>
    <name evidence="8" type="ORF">Pme01_43070</name>
</gene>
<dbReference type="Pfam" id="PF00107">
    <property type="entry name" value="ADH_zinc_N"/>
    <property type="match status" value="1"/>
</dbReference>
<dbReference type="InterPro" id="IPR002328">
    <property type="entry name" value="ADH_Zn_CS"/>
</dbReference>
<dbReference type="Gene3D" id="3.90.180.10">
    <property type="entry name" value="Medium-chain alcohol dehydrogenases, catalytic domain"/>
    <property type="match status" value="1"/>
</dbReference>
<evidence type="ECO:0000313" key="8">
    <source>
        <dbReference type="EMBL" id="GII24710.1"/>
    </source>
</evidence>
<dbReference type="Proteomes" id="UP000599074">
    <property type="component" value="Unassembled WGS sequence"/>
</dbReference>
<keyword evidence="4 6" id="KW-0862">Zinc</keyword>
<dbReference type="RefSeq" id="WP_168114371.1">
    <property type="nucleotide sequence ID" value="NZ_BOON01000040.1"/>
</dbReference>
<dbReference type="PROSITE" id="PS00059">
    <property type="entry name" value="ADH_ZINC"/>
    <property type="match status" value="1"/>
</dbReference>
<dbReference type="SMART" id="SM00829">
    <property type="entry name" value="PKS_ER"/>
    <property type="match status" value="1"/>
</dbReference>
<evidence type="ECO:0000256" key="5">
    <source>
        <dbReference type="ARBA" id="ARBA00023002"/>
    </source>
</evidence>
<evidence type="ECO:0000256" key="4">
    <source>
        <dbReference type="ARBA" id="ARBA00022833"/>
    </source>
</evidence>
<keyword evidence="9" id="KW-1185">Reference proteome</keyword>
<sequence length="357" mass="36899">MRGLVLREIGVPLELSDGLELTPPGPGEVRVRLRAVGVCHSDLSLCNGTLPQPTPLVPGHEGAGEVVAVGEGVIRPQVGDHVVLSWIPPCGSCFFCLGGQPNLCPYNWQTNPRPVLSLEGEPVNSALGTGAFAEETVVPAAAAVPIPVDVPFEIAALVGCGVLTGVGAVLNTARVRPGESVVVIGCGGVGVNVLQGARLAGATPILAVDQLPGKLAGATGFGATHTATPDQIPEAIAELTGGLGFDNAFEVVGRSATIRQAWDATRRGGTTVVVGAGSLTDEVRFSAGELFLSEKRLLGSLYGSADVRTDFARMLRLWQGGRLDLEKLISRTIALDEVGEAFAAMERGEVIRSVINL</sequence>
<evidence type="ECO:0000313" key="9">
    <source>
        <dbReference type="Proteomes" id="UP000599074"/>
    </source>
</evidence>
<dbReference type="AlphaFoldDB" id="A0A8J3X1R0"/>
<dbReference type="InterPro" id="IPR036291">
    <property type="entry name" value="NAD(P)-bd_dom_sf"/>
</dbReference>
<dbReference type="Pfam" id="PF08240">
    <property type="entry name" value="ADH_N"/>
    <property type="match status" value="1"/>
</dbReference>
<dbReference type="EMBL" id="BOON01000040">
    <property type="protein sequence ID" value="GII24710.1"/>
    <property type="molecule type" value="Genomic_DNA"/>
</dbReference>
<comment type="caution">
    <text evidence="8">The sequence shown here is derived from an EMBL/GenBank/DDBJ whole genome shotgun (WGS) entry which is preliminary data.</text>
</comment>
<comment type="cofactor">
    <cofactor evidence="1 6">
        <name>Zn(2+)</name>
        <dbReference type="ChEBI" id="CHEBI:29105"/>
    </cofactor>
</comment>
<organism evidence="8 9">
    <name type="scientific">Planosporangium mesophilum</name>
    <dbReference type="NCBI Taxonomy" id="689768"/>
    <lineage>
        <taxon>Bacteria</taxon>
        <taxon>Bacillati</taxon>
        <taxon>Actinomycetota</taxon>
        <taxon>Actinomycetes</taxon>
        <taxon>Micromonosporales</taxon>
        <taxon>Micromonosporaceae</taxon>
        <taxon>Planosporangium</taxon>
    </lineage>
</organism>
<dbReference type="PANTHER" id="PTHR43350:SF21">
    <property type="entry name" value="S-NITROSOMYCOTHIOL REDUCTASE MSCR"/>
    <property type="match status" value="1"/>
</dbReference>
<keyword evidence="3 6" id="KW-0479">Metal-binding</keyword>
<reference evidence="8" key="1">
    <citation type="submission" date="2021-01" db="EMBL/GenBank/DDBJ databases">
        <title>Whole genome shotgun sequence of Planosporangium mesophilum NBRC 109066.</title>
        <authorList>
            <person name="Komaki H."/>
            <person name="Tamura T."/>
        </authorList>
    </citation>
    <scope>NUCLEOTIDE SEQUENCE</scope>
    <source>
        <strain evidence="8">NBRC 109066</strain>
    </source>
</reference>
<evidence type="ECO:0000256" key="6">
    <source>
        <dbReference type="RuleBase" id="RU361277"/>
    </source>
</evidence>
<evidence type="ECO:0000259" key="7">
    <source>
        <dbReference type="SMART" id="SM00829"/>
    </source>
</evidence>
<dbReference type="InterPro" id="IPR020843">
    <property type="entry name" value="ER"/>
</dbReference>
<dbReference type="CDD" id="cd08279">
    <property type="entry name" value="Zn_ADH_class_III"/>
    <property type="match status" value="1"/>
</dbReference>
<accession>A0A8J3X1R0</accession>
<evidence type="ECO:0000256" key="2">
    <source>
        <dbReference type="ARBA" id="ARBA00008072"/>
    </source>
</evidence>
<feature type="domain" description="Enoyl reductase (ER)" evidence="7">
    <location>
        <begin position="10"/>
        <end position="355"/>
    </location>
</feature>
<dbReference type="FunFam" id="3.40.50.720:FF:000003">
    <property type="entry name" value="S-(hydroxymethyl)glutathione dehydrogenase"/>
    <property type="match status" value="1"/>
</dbReference>
<dbReference type="Gene3D" id="3.40.50.720">
    <property type="entry name" value="NAD(P)-binding Rossmann-like Domain"/>
    <property type="match status" value="1"/>
</dbReference>
<dbReference type="SUPFAM" id="SSF51735">
    <property type="entry name" value="NAD(P)-binding Rossmann-fold domains"/>
    <property type="match status" value="1"/>
</dbReference>
<proteinExistence type="inferred from homology"/>
<dbReference type="GO" id="GO:0016491">
    <property type="term" value="F:oxidoreductase activity"/>
    <property type="evidence" value="ECO:0007669"/>
    <property type="project" value="UniProtKB-KW"/>
</dbReference>
<dbReference type="InterPro" id="IPR013154">
    <property type="entry name" value="ADH-like_N"/>
</dbReference>
<dbReference type="SUPFAM" id="SSF50129">
    <property type="entry name" value="GroES-like"/>
    <property type="match status" value="2"/>
</dbReference>
<dbReference type="InterPro" id="IPR013149">
    <property type="entry name" value="ADH-like_C"/>
</dbReference>
<name>A0A8J3X1R0_9ACTN</name>
<evidence type="ECO:0000256" key="3">
    <source>
        <dbReference type="ARBA" id="ARBA00022723"/>
    </source>
</evidence>
<evidence type="ECO:0000256" key="1">
    <source>
        <dbReference type="ARBA" id="ARBA00001947"/>
    </source>
</evidence>
<comment type="similarity">
    <text evidence="2 6">Belongs to the zinc-containing alcohol dehydrogenase family.</text>
</comment>
<dbReference type="PANTHER" id="PTHR43350">
    <property type="entry name" value="NAD-DEPENDENT ALCOHOL DEHYDROGENASE"/>
    <property type="match status" value="1"/>
</dbReference>
<keyword evidence="5" id="KW-0560">Oxidoreductase</keyword>